<proteinExistence type="predicted"/>
<sequence length="460" mass="53027">MAAEDALDRSELDYFDHPLHVVPWEGPRSEPISAMEVACKAHDFYFLSTLNAIDALVPALDRRHLREDSVLLDSDAPQNNFRRGPQWNHESPFATIGFENIRDVSGAHSLLDTARIAAFRDHSTLSAPMFKYIPTHLAVWMWRKLGKSHKRTMHMWKVFSEAYPRYFPEVCPYFCFTINTHKDPVSDYFRLLESEKLCWRAILSVSTNILEISDLVAIGSMHNLAALEINKIGRLDPDRGDWARKGGMTDSVVRSWVDMALKDKTLQHLRVLKFRNQDRLTPHCLAYLSELPELQFVITQNCSGFTNVVAPLCALRPDRPHDQENFNPRVHGWIARTLENVILMDNRGHDILSPIIKLYTYTPNESFNSFKDMEPLRASSLAVSVPVLEFQLPINERRVYNIDMQRGKYRDVCCFVRGKSTPNTLKRDAEKSADMSRPQKRIMKQRKDGLDLAQMLDGLW</sequence>
<reference evidence="1" key="1">
    <citation type="submission" date="2022-11" db="EMBL/GenBank/DDBJ databases">
        <authorList>
            <person name="Petersen C."/>
        </authorList>
    </citation>
    <scope>NUCLEOTIDE SEQUENCE</scope>
    <source>
        <strain evidence="1">IBT 19713</strain>
    </source>
</reference>
<dbReference type="Proteomes" id="UP001150941">
    <property type="component" value="Unassembled WGS sequence"/>
</dbReference>
<dbReference type="GeneID" id="83200548"/>
<name>A0A9W9P7E4_9EURO</name>
<keyword evidence="2" id="KW-1185">Reference proteome</keyword>
<dbReference type="RefSeq" id="XP_058332248.1">
    <property type="nucleotide sequence ID" value="XM_058473245.1"/>
</dbReference>
<organism evidence="1 2">
    <name type="scientific">Penicillium chermesinum</name>
    <dbReference type="NCBI Taxonomy" id="63820"/>
    <lineage>
        <taxon>Eukaryota</taxon>
        <taxon>Fungi</taxon>
        <taxon>Dikarya</taxon>
        <taxon>Ascomycota</taxon>
        <taxon>Pezizomycotina</taxon>
        <taxon>Eurotiomycetes</taxon>
        <taxon>Eurotiomycetidae</taxon>
        <taxon>Eurotiales</taxon>
        <taxon>Aspergillaceae</taxon>
        <taxon>Penicillium</taxon>
    </lineage>
</organism>
<evidence type="ECO:0000313" key="2">
    <source>
        <dbReference type="Proteomes" id="UP001150941"/>
    </source>
</evidence>
<accession>A0A9W9P7E4</accession>
<comment type="caution">
    <text evidence="1">The sequence shown here is derived from an EMBL/GenBank/DDBJ whole genome shotgun (WGS) entry which is preliminary data.</text>
</comment>
<protein>
    <submittedName>
        <fullName evidence="1">Uncharacterized protein</fullName>
    </submittedName>
</protein>
<reference evidence="1" key="2">
    <citation type="journal article" date="2023" name="IMA Fungus">
        <title>Comparative genomic study of the Penicillium genus elucidates a diverse pangenome and 15 lateral gene transfer events.</title>
        <authorList>
            <person name="Petersen C."/>
            <person name="Sorensen T."/>
            <person name="Nielsen M.R."/>
            <person name="Sondergaard T.E."/>
            <person name="Sorensen J.L."/>
            <person name="Fitzpatrick D.A."/>
            <person name="Frisvad J.C."/>
            <person name="Nielsen K.L."/>
        </authorList>
    </citation>
    <scope>NUCLEOTIDE SEQUENCE</scope>
    <source>
        <strain evidence="1">IBT 19713</strain>
    </source>
</reference>
<dbReference type="EMBL" id="JAPQKS010000003">
    <property type="protein sequence ID" value="KAJ5239329.1"/>
    <property type="molecule type" value="Genomic_DNA"/>
</dbReference>
<dbReference type="OrthoDB" id="5273928at2759"/>
<gene>
    <name evidence="1" type="ORF">N7468_003948</name>
</gene>
<dbReference type="AlphaFoldDB" id="A0A9W9P7E4"/>
<evidence type="ECO:0000313" key="1">
    <source>
        <dbReference type="EMBL" id="KAJ5239329.1"/>
    </source>
</evidence>